<dbReference type="GO" id="GO:0003677">
    <property type="term" value="F:DNA binding"/>
    <property type="evidence" value="ECO:0007669"/>
    <property type="project" value="UniProtKB-KW"/>
</dbReference>
<protein>
    <submittedName>
        <fullName evidence="6">Transcriptional regulator, IclR family</fullName>
    </submittedName>
</protein>
<comment type="caution">
    <text evidence="6">The sequence shown here is derived from an EMBL/GenBank/DDBJ whole genome shotgun (WGS) entry which is preliminary data.</text>
</comment>
<proteinExistence type="predicted"/>
<gene>
    <name evidence="6" type="ORF">MBEHAL_1780</name>
</gene>
<dbReference type="Pfam" id="PF01614">
    <property type="entry name" value="IclR_C"/>
    <property type="match status" value="1"/>
</dbReference>
<dbReference type="SMART" id="SM00346">
    <property type="entry name" value="HTH_ICLR"/>
    <property type="match status" value="1"/>
</dbReference>
<evidence type="ECO:0000313" key="7">
    <source>
        <dbReference type="Proteomes" id="UP000016986"/>
    </source>
</evidence>
<evidence type="ECO:0000256" key="3">
    <source>
        <dbReference type="ARBA" id="ARBA00023163"/>
    </source>
</evidence>
<dbReference type="InterPro" id="IPR036388">
    <property type="entry name" value="WH-like_DNA-bd_sf"/>
</dbReference>
<dbReference type="PROSITE" id="PS51077">
    <property type="entry name" value="HTH_ICLR"/>
    <property type="match status" value="1"/>
</dbReference>
<dbReference type="RefSeq" id="WP_020222284.1">
    <property type="nucleotide sequence ID" value="NZ_BANO01000194.1"/>
</dbReference>
<feature type="domain" description="HTH iclR-type" evidence="4">
    <location>
        <begin position="8"/>
        <end position="67"/>
    </location>
</feature>
<reference evidence="6 7" key="1">
    <citation type="submission" date="2013-09" db="EMBL/GenBank/DDBJ databases">
        <title>Whole genome sequencing of Halarchaeum acidiphilum strain MH1-52-1.</title>
        <authorList>
            <person name="Shimane Y."/>
            <person name="Minegishi H."/>
            <person name="Nishi S."/>
            <person name="Echigo A."/>
            <person name="Shuto A."/>
            <person name="Konishi M."/>
            <person name="Ito T."/>
            <person name="Ohkuma M."/>
            <person name="Ohta Y."/>
            <person name="Nagano Y."/>
            <person name="Tsubouchi T."/>
            <person name="Mori K."/>
            <person name="Usui K."/>
            <person name="Kamekura M."/>
            <person name="Usami R."/>
            <person name="Takaki Y."/>
            <person name="Hatada Y."/>
        </authorList>
    </citation>
    <scope>NUCLEOTIDE SEQUENCE [LARGE SCALE GENOMIC DNA]</scope>
    <source>
        <strain evidence="6 7">JCM 16109</strain>
    </source>
</reference>
<dbReference type="GO" id="GO:0003700">
    <property type="term" value="F:DNA-binding transcription factor activity"/>
    <property type="evidence" value="ECO:0007669"/>
    <property type="project" value="TreeGrafter"/>
</dbReference>
<keyword evidence="7" id="KW-1185">Reference proteome</keyword>
<dbReference type="Proteomes" id="UP000016986">
    <property type="component" value="Unassembled WGS sequence"/>
</dbReference>
<keyword evidence="1" id="KW-0805">Transcription regulation</keyword>
<name>U2YVG9_9EURY</name>
<keyword evidence="3" id="KW-0804">Transcription</keyword>
<dbReference type="AlphaFoldDB" id="U2YVG9"/>
<dbReference type="Gene3D" id="3.30.450.40">
    <property type="match status" value="1"/>
</dbReference>
<dbReference type="OrthoDB" id="14763at2157"/>
<dbReference type="Gene3D" id="1.10.10.10">
    <property type="entry name" value="Winged helix-like DNA-binding domain superfamily/Winged helix DNA-binding domain"/>
    <property type="match status" value="1"/>
</dbReference>
<dbReference type="eggNOG" id="arCOG02798">
    <property type="taxonomic scope" value="Archaea"/>
</dbReference>
<dbReference type="GO" id="GO:0045892">
    <property type="term" value="P:negative regulation of DNA-templated transcription"/>
    <property type="evidence" value="ECO:0007669"/>
    <property type="project" value="TreeGrafter"/>
</dbReference>
<dbReference type="InterPro" id="IPR005471">
    <property type="entry name" value="Tscrpt_reg_IclR_N"/>
</dbReference>
<dbReference type="SUPFAM" id="SSF55781">
    <property type="entry name" value="GAF domain-like"/>
    <property type="match status" value="1"/>
</dbReference>
<accession>U2YVG9</accession>
<sequence>MAGNDRTFTTTETSFAVVHAIEEASGATFAELRSRLDLPKSTLYYHLNTLTKLGYVVKEDGTYQLGLRFLSLAEQAKRKEPAFDVVRSKARDLADRMPEEIDFSTEENGRLVVVYHNIGGSAMTDFEIGQYLYLHATANGKVLLAEKPEERVDEIIDRWGLPALTANTITDRTVLKEELDRIRERGYAINDEEQREGLRSVGAKITKPDGSVLGSLAVDGATYRLTDEQIEEHTVRELFDTIDQIETELEQG</sequence>
<dbReference type="InterPro" id="IPR011991">
    <property type="entry name" value="ArsR-like_HTH"/>
</dbReference>
<dbReference type="InterPro" id="IPR014757">
    <property type="entry name" value="Tscrpt_reg_IclR_C"/>
</dbReference>
<feature type="domain" description="IclR-ED" evidence="5">
    <location>
        <begin position="68"/>
        <end position="251"/>
    </location>
</feature>
<dbReference type="CDD" id="cd00090">
    <property type="entry name" value="HTH_ARSR"/>
    <property type="match status" value="1"/>
</dbReference>
<organism evidence="6 7">
    <name type="scientific">Halarchaeum acidiphilum MH1-52-1</name>
    <dbReference type="NCBI Taxonomy" id="1261545"/>
    <lineage>
        <taxon>Archaea</taxon>
        <taxon>Methanobacteriati</taxon>
        <taxon>Methanobacteriota</taxon>
        <taxon>Stenosarchaea group</taxon>
        <taxon>Halobacteria</taxon>
        <taxon>Halobacteriales</taxon>
        <taxon>Halobacteriaceae</taxon>
    </lineage>
</organism>
<dbReference type="InterPro" id="IPR029016">
    <property type="entry name" value="GAF-like_dom_sf"/>
</dbReference>
<evidence type="ECO:0000259" key="5">
    <source>
        <dbReference type="PROSITE" id="PS51078"/>
    </source>
</evidence>
<dbReference type="InterPro" id="IPR050707">
    <property type="entry name" value="HTH_MetabolicPath_Reg"/>
</dbReference>
<dbReference type="EMBL" id="BATA01000044">
    <property type="protein sequence ID" value="GAD53020.1"/>
    <property type="molecule type" value="Genomic_DNA"/>
</dbReference>
<evidence type="ECO:0000256" key="1">
    <source>
        <dbReference type="ARBA" id="ARBA00023015"/>
    </source>
</evidence>
<dbReference type="InterPro" id="IPR036390">
    <property type="entry name" value="WH_DNA-bd_sf"/>
</dbReference>
<dbReference type="PANTHER" id="PTHR30136:SF35">
    <property type="entry name" value="HTH-TYPE TRANSCRIPTIONAL REGULATOR RV1719"/>
    <property type="match status" value="1"/>
</dbReference>
<evidence type="ECO:0000256" key="2">
    <source>
        <dbReference type="ARBA" id="ARBA00023125"/>
    </source>
</evidence>
<dbReference type="SUPFAM" id="SSF46785">
    <property type="entry name" value="Winged helix' DNA-binding domain"/>
    <property type="match status" value="1"/>
</dbReference>
<dbReference type="Pfam" id="PF12840">
    <property type="entry name" value="HTH_20"/>
    <property type="match status" value="1"/>
</dbReference>
<evidence type="ECO:0000313" key="6">
    <source>
        <dbReference type="EMBL" id="GAD53020.1"/>
    </source>
</evidence>
<dbReference type="PANTHER" id="PTHR30136">
    <property type="entry name" value="HELIX-TURN-HELIX TRANSCRIPTIONAL REGULATOR, ICLR FAMILY"/>
    <property type="match status" value="1"/>
</dbReference>
<keyword evidence="2" id="KW-0238">DNA-binding</keyword>
<evidence type="ECO:0000259" key="4">
    <source>
        <dbReference type="PROSITE" id="PS51077"/>
    </source>
</evidence>
<dbReference type="PROSITE" id="PS51078">
    <property type="entry name" value="ICLR_ED"/>
    <property type="match status" value="1"/>
</dbReference>